<protein>
    <recommendedName>
        <fullName evidence="6">Peptidase M14 domain-containing protein</fullName>
    </recommendedName>
</protein>
<dbReference type="PANTHER" id="PTHR12756">
    <property type="entry name" value="CYTOSOLIC CARBOXYPEPTIDASE"/>
    <property type="match status" value="1"/>
</dbReference>
<evidence type="ECO:0000256" key="5">
    <source>
        <dbReference type="SAM" id="MobiDB-lite"/>
    </source>
</evidence>
<feature type="coiled-coil region" evidence="4">
    <location>
        <begin position="1338"/>
        <end position="1372"/>
    </location>
</feature>
<evidence type="ECO:0000256" key="1">
    <source>
        <dbReference type="ARBA" id="ARBA00001947"/>
    </source>
</evidence>
<feature type="compositionally biased region" description="Basic and acidic residues" evidence="5">
    <location>
        <begin position="544"/>
        <end position="556"/>
    </location>
</feature>
<dbReference type="InterPro" id="IPR020843">
    <property type="entry name" value="ER"/>
</dbReference>
<gene>
    <name evidence="7" type="ORF">TrCOL_g705</name>
</gene>
<feature type="compositionally biased region" description="Basic and acidic residues" evidence="5">
    <location>
        <begin position="1188"/>
        <end position="1201"/>
    </location>
</feature>
<reference evidence="8" key="1">
    <citation type="journal article" date="2023" name="Commun. Biol.">
        <title>Genome analysis of Parmales, the sister group of diatoms, reveals the evolutionary specialization of diatoms from phago-mixotrophs to photoautotrophs.</title>
        <authorList>
            <person name="Ban H."/>
            <person name="Sato S."/>
            <person name="Yoshikawa S."/>
            <person name="Yamada K."/>
            <person name="Nakamura Y."/>
            <person name="Ichinomiya M."/>
            <person name="Sato N."/>
            <person name="Blanc-Mathieu R."/>
            <person name="Endo H."/>
            <person name="Kuwata A."/>
            <person name="Ogata H."/>
        </authorList>
    </citation>
    <scope>NUCLEOTIDE SEQUENCE [LARGE SCALE GENOMIC DNA]</scope>
</reference>
<dbReference type="PROSITE" id="PS52035">
    <property type="entry name" value="PEPTIDASE_M14"/>
    <property type="match status" value="1"/>
</dbReference>
<evidence type="ECO:0000256" key="2">
    <source>
        <dbReference type="ARBA" id="ARBA00005988"/>
    </source>
</evidence>
<name>A0A9W7LCW8_9STRA</name>
<dbReference type="Gene3D" id="3.40.630.10">
    <property type="entry name" value="Zn peptidases"/>
    <property type="match status" value="1"/>
</dbReference>
<feature type="compositionally biased region" description="Polar residues" evidence="5">
    <location>
        <begin position="1521"/>
        <end position="1536"/>
    </location>
</feature>
<organism evidence="7 8">
    <name type="scientific">Triparma columacea</name>
    <dbReference type="NCBI Taxonomy" id="722753"/>
    <lineage>
        <taxon>Eukaryota</taxon>
        <taxon>Sar</taxon>
        <taxon>Stramenopiles</taxon>
        <taxon>Ochrophyta</taxon>
        <taxon>Bolidophyceae</taxon>
        <taxon>Parmales</taxon>
        <taxon>Triparmaceae</taxon>
        <taxon>Triparma</taxon>
    </lineage>
</organism>
<feature type="region of interest" description="Disordered" evidence="5">
    <location>
        <begin position="1459"/>
        <end position="1654"/>
    </location>
</feature>
<dbReference type="GO" id="GO:0006508">
    <property type="term" value="P:proteolysis"/>
    <property type="evidence" value="ECO:0007669"/>
    <property type="project" value="InterPro"/>
</dbReference>
<evidence type="ECO:0000313" key="8">
    <source>
        <dbReference type="Proteomes" id="UP001165065"/>
    </source>
</evidence>
<keyword evidence="8" id="KW-1185">Reference proteome</keyword>
<evidence type="ECO:0000256" key="3">
    <source>
        <dbReference type="PROSITE-ProRule" id="PRU01379"/>
    </source>
</evidence>
<proteinExistence type="inferred from homology"/>
<accession>A0A9W7LCW8</accession>
<dbReference type="SUPFAM" id="SSF51735">
    <property type="entry name" value="NAD(P)-binding Rossmann-fold domains"/>
    <property type="match status" value="1"/>
</dbReference>
<evidence type="ECO:0000259" key="6">
    <source>
        <dbReference type="PROSITE" id="PS52035"/>
    </source>
</evidence>
<keyword evidence="4" id="KW-0175">Coiled coil</keyword>
<dbReference type="Gene3D" id="3.90.180.10">
    <property type="entry name" value="Medium-chain alcohol dehydrogenases, catalytic domain"/>
    <property type="match status" value="1"/>
</dbReference>
<dbReference type="CDD" id="cd08290">
    <property type="entry name" value="ETR"/>
    <property type="match status" value="1"/>
</dbReference>
<dbReference type="GO" id="GO:0016491">
    <property type="term" value="F:oxidoreductase activity"/>
    <property type="evidence" value="ECO:0007669"/>
    <property type="project" value="InterPro"/>
</dbReference>
<feature type="active site" description="Proton donor/acceptor" evidence="3">
    <location>
        <position position="1175"/>
    </location>
</feature>
<dbReference type="PANTHER" id="PTHR12756:SF11">
    <property type="entry name" value="CYTOSOLIC CARBOXYPEPTIDASE 1"/>
    <property type="match status" value="1"/>
</dbReference>
<feature type="domain" description="Peptidase M14" evidence="6">
    <location>
        <begin position="930"/>
        <end position="1208"/>
    </location>
</feature>
<dbReference type="SUPFAM" id="SSF50129">
    <property type="entry name" value="GroES-like"/>
    <property type="match status" value="1"/>
</dbReference>
<dbReference type="Proteomes" id="UP001165065">
    <property type="component" value="Unassembled WGS sequence"/>
</dbReference>
<feature type="compositionally biased region" description="Gly residues" evidence="5">
    <location>
        <begin position="1603"/>
        <end position="1618"/>
    </location>
</feature>
<dbReference type="Gene3D" id="3.40.50.720">
    <property type="entry name" value="NAD(P)-binding Rossmann-like Domain"/>
    <property type="match status" value="1"/>
</dbReference>
<dbReference type="InterPro" id="IPR036291">
    <property type="entry name" value="NAD(P)-bd_dom_sf"/>
</dbReference>
<comment type="cofactor">
    <cofactor evidence="1">
        <name>Zn(2+)</name>
        <dbReference type="ChEBI" id="CHEBI:29105"/>
    </cofactor>
</comment>
<dbReference type="GO" id="GO:0004181">
    <property type="term" value="F:metallocarboxypeptidase activity"/>
    <property type="evidence" value="ECO:0007669"/>
    <property type="project" value="InterPro"/>
</dbReference>
<feature type="compositionally biased region" description="Polar residues" evidence="5">
    <location>
        <begin position="513"/>
        <end position="526"/>
    </location>
</feature>
<feature type="region of interest" description="Disordered" evidence="5">
    <location>
        <begin position="500"/>
        <end position="573"/>
    </location>
</feature>
<dbReference type="SUPFAM" id="SSF53187">
    <property type="entry name" value="Zn-dependent exopeptidases"/>
    <property type="match status" value="1"/>
</dbReference>
<evidence type="ECO:0000256" key="4">
    <source>
        <dbReference type="SAM" id="Coils"/>
    </source>
</evidence>
<dbReference type="InterPro" id="IPR000834">
    <property type="entry name" value="Peptidase_M14"/>
</dbReference>
<dbReference type="EMBL" id="BRYA01000271">
    <property type="protein sequence ID" value="GMI45909.1"/>
    <property type="molecule type" value="Genomic_DNA"/>
</dbReference>
<comment type="caution">
    <text evidence="7">The sequence shown here is derived from an EMBL/GenBank/DDBJ whole genome shotgun (WGS) entry which is preliminary data.</text>
</comment>
<evidence type="ECO:0000313" key="7">
    <source>
        <dbReference type="EMBL" id="GMI45909.1"/>
    </source>
</evidence>
<dbReference type="InterPro" id="IPR011032">
    <property type="entry name" value="GroES-like_sf"/>
</dbReference>
<sequence>MLHITAQTIRRRYTILHPRLYHSLRVSELGPPSEKVCYYKQSDQDADGEGYEFLSPDSPQTSAGKNCLKPPKWQVRPPSSKDPFRFVVDSERPFEVSGGDGLGTWAGRAFKTLMVQDRTIQSILGVDPQFRMSQEELENVIVKPLISSVNTADLNTIEGTYPIKPGFVEGPDKHSVPGSEFVGQVVSSQSPLFEPGDLVIPNTVGLGSWCSCLPPLPAYNFTPVSSLHFEGTVPYDIPIYDLLGVQVNPSTAYLMLHDSGRSPLTPGDVVILTAGRSAVSTAAAQIAKHKFGAKVVAVVRRKDRTDEEWEEVEKEMRENGVDLLLEEETVKKTPPRKLIETIGKVGRGKVKLCLDSVGGKLGTRLSLCLTKGEGTHVTYGGLSREAVSVGAGAAIFSDNVYKGFWLTRWMNNNIAARGTLMDMRPNMMRELLEMVREGTLKLPETKLFHLSDFEGAFSEVQKGFKVAFDCREDDDEEEAGKGGKEEDDREVLAFPAVSTVYSSSGQVEPPLPTSSDNFSFNNKTPSSIPPPTDYGSDAAYDSIDDTRSSGSAEKDSAAFNEDSDNDVAWLNQPKSPTNQLFEVLKVQMEQTDFSSSTKHDQYTDSRFIDAPIPLMEFPVTPINREWEHPKTGMSYKLPFVEHEHSGNDPDLLLATDSDDGSHPKKKVPLEPLHDKKFSSFVSNLLSQRTKQENVMFLDELDEDSTPPPASNAYPHGTLVYDFECIATENKNLSAERQEVESPSPPPANLSYCLKFDSFFESGNLLTAHYINGRKKEFLQPTTVGIAEDEKSSPPLVPNEIPPSPSSYENLLKPVDQEYDLRCKFDTHTVGNIQWYYFSAEPPQTATFPLRVRFNLINMMKKSSLYQYGMKPLVYSPGEKLWKRGCEEISYFRNKYSYEPKGKRKKKQRHSTLSFVYTFTKREAVFFCHCYPYTYSDLQKDIITIFERTSQDKASCFIRTRDMCLTLAGNRCELLTITSVATDPEEMERRPAVVLSARVHPGESNSSYMMRGVLRFLCSSNPDAKVLRDNFVFKIVPMLNPDGVIHGNYRCSLSGMDLNRRYASPSTILHPTVYSMRQLLSTTQESRGVILFVDMHGHSRKKNTFLYGCDHGSKNLEQRLLPRVFPRLLHNVFRSGTEGGFFSYKDCDFNVKKGKHSTGRVVAWRDVGIDNSFTLEASFAGTGDNLVDSGRKKEKEQTRGDGDQEESSNAPSYFHFGIDDFENIGVGICKTLLHYCRIGSSSDKLKEHVLKNNYVEPVYDSEDGGGGRSDYDADDEEALNINNHRETRRPINRRRPHIIHPELSKELKAPVVLSEAVAIEQAVHCERAKAELDVRKFLFIRQKQELKQLMAKMEAAEGKKKGAKAKYAAAMAELENSLTVSCELKPVPLTSSSPPVPLIESLIAQGEGLEVDDLIEAGMSGDSLGSDSDPSGDNMPANLLLKDKEFQKFVQRSTVAPQLAHMELNSGRRAAHKKISKQMKKQRKSSTKGAGLGSKAKKKLQSAARMVIKQNREQKKKKEGGSTVTRQPAAETTSSDLLNPRPLLPSKKSQPPARKSLPMTTVQMTRKNAYGAGGQEAQNFRRPPQQPSAASSKQHTTTTIGRMGVIGGGVGAAAAGGGPVLIPSRKMRSPSPIAPQLGATRSNSGAGNRFKPLGR</sequence>
<dbReference type="OrthoDB" id="10253041at2759"/>
<dbReference type="InterPro" id="IPR050821">
    <property type="entry name" value="Cytosolic_carboxypeptidase"/>
</dbReference>
<dbReference type="Gene3D" id="2.60.40.3120">
    <property type="match status" value="1"/>
</dbReference>
<feature type="compositionally biased region" description="Basic residues" evidence="5">
    <location>
        <begin position="1468"/>
        <end position="1485"/>
    </location>
</feature>
<feature type="region of interest" description="Disordered" evidence="5">
    <location>
        <begin position="1185"/>
        <end position="1210"/>
    </location>
</feature>
<dbReference type="Pfam" id="PF00246">
    <property type="entry name" value="Peptidase_M14"/>
    <property type="match status" value="1"/>
</dbReference>
<dbReference type="SMART" id="SM00829">
    <property type="entry name" value="PKS_ER"/>
    <property type="match status" value="1"/>
</dbReference>
<comment type="similarity">
    <text evidence="2 3">Belongs to the peptidase M14 family.</text>
</comment>
<dbReference type="GO" id="GO:0008270">
    <property type="term" value="F:zinc ion binding"/>
    <property type="evidence" value="ECO:0007669"/>
    <property type="project" value="InterPro"/>
</dbReference>
<dbReference type="Pfam" id="PF13602">
    <property type="entry name" value="ADH_zinc_N_2"/>
    <property type="match status" value="1"/>
</dbReference>